<dbReference type="AlphaFoldDB" id="A0A9J6GX42"/>
<reference evidence="1 2" key="1">
    <citation type="journal article" date="2020" name="Cell">
        <title>Large-Scale Comparative Analyses of Tick Genomes Elucidate Their Genetic Diversity and Vector Capacities.</title>
        <authorList>
            <consortium name="Tick Genome and Microbiome Consortium (TIGMIC)"/>
            <person name="Jia N."/>
            <person name="Wang J."/>
            <person name="Shi W."/>
            <person name="Du L."/>
            <person name="Sun Y."/>
            <person name="Zhan W."/>
            <person name="Jiang J.F."/>
            <person name="Wang Q."/>
            <person name="Zhang B."/>
            <person name="Ji P."/>
            <person name="Bell-Sakyi L."/>
            <person name="Cui X.M."/>
            <person name="Yuan T.T."/>
            <person name="Jiang B.G."/>
            <person name="Yang W.F."/>
            <person name="Lam T.T."/>
            <person name="Chang Q.C."/>
            <person name="Ding S.J."/>
            <person name="Wang X.J."/>
            <person name="Zhu J.G."/>
            <person name="Ruan X.D."/>
            <person name="Zhao L."/>
            <person name="Wei J.T."/>
            <person name="Ye R.Z."/>
            <person name="Que T.C."/>
            <person name="Du C.H."/>
            <person name="Zhou Y.H."/>
            <person name="Cheng J.X."/>
            <person name="Dai P.F."/>
            <person name="Guo W.B."/>
            <person name="Han X.H."/>
            <person name="Huang E.J."/>
            <person name="Li L.F."/>
            <person name="Wei W."/>
            <person name="Gao Y.C."/>
            <person name="Liu J.Z."/>
            <person name="Shao H.Z."/>
            <person name="Wang X."/>
            <person name="Wang C.C."/>
            <person name="Yang T.C."/>
            <person name="Huo Q.B."/>
            <person name="Li W."/>
            <person name="Chen H.Y."/>
            <person name="Chen S.E."/>
            <person name="Zhou L.G."/>
            <person name="Ni X.B."/>
            <person name="Tian J.H."/>
            <person name="Sheng Y."/>
            <person name="Liu T."/>
            <person name="Pan Y.S."/>
            <person name="Xia L.Y."/>
            <person name="Li J."/>
            <person name="Zhao F."/>
            <person name="Cao W.C."/>
        </authorList>
    </citation>
    <scope>NUCLEOTIDE SEQUENCE [LARGE SCALE GENOMIC DNA]</scope>
    <source>
        <strain evidence="1">HaeL-2018</strain>
    </source>
</reference>
<dbReference type="Proteomes" id="UP000821853">
    <property type="component" value="Chromosome 8"/>
</dbReference>
<evidence type="ECO:0000313" key="2">
    <source>
        <dbReference type="Proteomes" id="UP000821853"/>
    </source>
</evidence>
<keyword evidence="2" id="KW-1185">Reference proteome</keyword>
<gene>
    <name evidence="1" type="ORF">HPB48_017195</name>
</gene>
<accession>A0A9J6GX42</accession>
<evidence type="ECO:0000313" key="1">
    <source>
        <dbReference type="EMBL" id="KAH9380082.1"/>
    </source>
</evidence>
<organism evidence="1 2">
    <name type="scientific">Haemaphysalis longicornis</name>
    <name type="common">Bush tick</name>
    <dbReference type="NCBI Taxonomy" id="44386"/>
    <lineage>
        <taxon>Eukaryota</taxon>
        <taxon>Metazoa</taxon>
        <taxon>Ecdysozoa</taxon>
        <taxon>Arthropoda</taxon>
        <taxon>Chelicerata</taxon>
        <taxon>Arachnida</taxon>
        <taxon>Acari</taxon>
        <taxon>Parasitiformes</taxon>
        <taxon>Ixodida</taxon>
        <taxon>Ixodoidea</taxon>
        <taxon>Ixodidae</taxon>
        <taxon>Haemaphysalinae</taxon>
        <taxon>Haemaphysalis</taxon>
    </lineage>
</organism>
<comment type="caution">
    <text evidence="1">The sequence shown here is derived from an EMBL/GenBank/DDBJ whole genome shotgun (WGS) entry which is preliminary data.</text>
</comment>
<dbReference type="EMBL" id="JABSTR010000010">
    <property type="protein sequence ID" value="KAH9380082.1"/>
    <property type="molecule type" value="Genomic_DNA"/>
</dbReference>
<proteinExistence type="predicted"/>
<protein>
    <submittedName>
        <fullName evidence="1">Uncharacterized protein</fullName>
    </submittedName>
</protein>
<name>A0A9J6GX42_HAELO</name>
<sequence>MNQFKEVMYIIPAHQRDAVLLHNLLRGLICGLENIGFKVIRFGIDNTINIKAMLSFKTFVVTAIPMSSRKVPTNDFVLLDPCDPQGPLFFFFFFVGGGIDPVRPVEYVCNNWPKMNNQCFWFEAFKPDKAGQR</sequence>
<dbReference type="VEuPathDB" id="VectorBase:HLOH_062984"/>